<comment type="similarity">
    <text evidence="1">Belongs to the thioesterase family.</text>
</comment>
<dbReference type="SMART" id="SM00824">
    <property type="entry name" value="PKS_TE"/>
    <property type="match status" value="1"/>
</dbReference>
<evidence type="ECO:0000259" key="3">
    <source>
        <dbReference type="SMART" id="SM00824"/>
    </source>
</evidence>
<dbReference type="InterPro" id="IPR012223">
    <property type="entry name" value="TEII"/>
</dbReference>
<protein>
    <submittedName>
        <fullName evidence="4">Thioesterase II family protein</fullName>
    </submittedName>
</protein>
<dbReference type="InterPro" id="IPR001031">
    <property type="entry name" value="Thioesterase"/>
</dbReference>
<dbReference type="EMBL" id="JBHTEB010000001">
    <property type="protein sequence ID" value="MFD0319167.1"/>
    <property type="molecule type" value="Genomic_DNA"/>
</dbReference>
<feature type="domain" description="Thioesterase TesA-like" evidence="3">
    <location>
        <begin position="4"/>
        <end position="230"/>
    </location>
</feature>
<evidence type="ECO:0000256" key="1">
    <source>
        <dbReference type="ARBA" id="ARBA00007169"/>
    </source>
</evidence>
<keyword evidence="2" id="KW-0378">Hydrolase</keyword>
<reference evidence="5" key="1">
    <citation type="journal article" date="2019" name="Int. J. Syst. Evol. Microbiol.">
        <title>The Global Catalogue of Microorganisms (GCM) 10K type strain sequencing project: providing services to taxonomists for standard genome sequencing and annotation.</title>
        <authorList>
            <consortium name="The Broad Institute Genomics Platform"/>
            <consortium name="The Broad Institute Genome Sequencing Center for Infectious Disease"/>
            <person name="Wu L."/>
            <person name="Ma J."/>
        </authorList>
    </citation>
    <scope>NUCLEOTIDE SEQUENCE [LARGE SCALE GENOMIC DNA]</scope>
    <source>
        <strain evidence="5">CGMCC 4.7400</strain>
    </source>
</reference>
<keyword evidence="5" id="KW-1185">Reference proteome</keyword>
<accession>A0ABW2WKW7</accession>
<dbReference type="Pfam" id="PF00975">
    <property type="entry name" value="Thioesterase"/>
    <property type="match status" value="1"/>
</dbReference>
<organism evidence="4 5">
    <name type="scientific">Streptomyces flavalbus</name>
    <dbReference type="NCBI Taxonomy" id="2665155"/>
    <lineage>
        <taxon>Bacteria</taxon>
        <taxon>Bacillati</taxon>
        <taxon>Actinomycetota</taxon>
        <taxon>Actinomycetes</taxon>
        <taxon>Kitasatosporales</taxon>
        <taxon>Streptomycetaceae</taxon>
        <taxon>Streptomyces</taxon>
    </lineage>
</organism>
<dbReference type="InterPro" id="IPR020802">
    <property type="entry name" value="TesA-like"/>
</dbReference>
<evidence type="ECO:0000313" key="4">
    <source>
        <dbReference type="EMBL" id="MFD0319167.1"/>
    </source>
</evidence>
<dbReference type="Proteomes" id="UP001597023">
    <property type="component" value="Unassembled WGS sequence"/>
</dbReference>
<dbReference type="SUPFAM" id="SSF53474">
    <property type="entry name" value="alpha/beta-Hydrolases"/>
    <property type="match status" value="1"/>
</dbReference>
<dbReference type="InterPro" id="IPR029058">
    <property type="entry name" value="AB_hydrolase_fold"/>
</dbReference>
<evidence type="ECO:0000256" key="2">
    <source>
        <dbReference type="ARBA" id="ARBA00022801"/>
    </source>
</evidence>
<dbReference type="RefSeq" id="WP_381617381.1">
    <property type="nucleotide sequence ID" value="NZ_JBHTEB010000001.1"/>
</dbReference>
<sequence>MRLFCLPYAGGSAPRVYRGWTALLPDSVDVRPLELPGRGARMAQTPCTSVDALVDDLVPTVLAALDGGPYALFGHSLGGLLAFELARRLEHVHGRPPAHLLVSAFEAPDAPTEPDRDHLLPDDAFRARLRELAGTPQEVLDNDDLMDLLIPVLRADFTASNTYRLTSPWLTLTCPLTVFGGLDDPEAPPHTLRAWRHRTSGHFRLHLLPGDHFFLHTESVPLTGAVRAALAADEAAVDRRRERRA</sequence>
<dbReference type="Gene3D" id="3.40.50.1820">
    <property type="entry name" value="alpha/beta hydrolase"/>
    <property type="match status" value="1"/>
</dbReference>
<proteinExistence type="inferred from homology"/>
<evidence type="ECO:0000313" key="5">
    <source>
        <dbReference type="Proteomes" id="UP001597023"/>
    </source>
</evidence>
<comment type="caution">
    <text evidence="4">The sequence shown here is derived from an EMBL/GenBank/DDBJ whole genome shotgun (WGS) entry which is preliminary data.</text>
</comment>
<dbReference type="PANTHER" id="PTHR11487">
    <property type="entry name" value="THIOESTERASE"/>
    <property type="match status" value="1"/>
</dbReference>
<gene>
    <name evidence="4" type="ORF">ACFQZ6_34120</name>
</gene>
<name>A0ABW2WKW7_9ACTN</name>
<dbReference type="PANTHER" id="PTHR11487:SF0">
    <property type="entry name" value="S-ACYL FATTY ACID SYNTHASE THIOESTERASE, MEDIUM CHAIN"/>
    <property type="match status" value="1"/>
</dbReference>